<reference evidence="4" key="1">
    <citation type="submission" date="2016-10" db="EMBL/GenBank/DDBJ databases">
        <authorList>
            <person name="Varghese N."/>
            <person name="Submissions S."/>
        </authorList>
    </citation>
    <scope>NUCLEOTIDE SEQUENCE [LARGE SCALE GENOMIC DNA]</scope>
    <source>
        <strain evidence="4">CGMCC 1.12041</strain>
    </source>
</reference>
<evidence type="ECO:0000313" key="4">
    <source>
        <dbReference type="Proteomes" id="UP000198639"/>
    </source>
</evidence>
<feature type="compositionally biased region" description="Polar residues" evidence="1">
    <location>
        <begin position="1"/>
        <end position="10"/>
    </location>
</feature>
<accession>A0A1I1EC56</accession>
<keyword evidence="2" id="KW-0812">Transmembrane</keyword>
<dbReference type="AlphaFoldDB" id="A0A1I1EC56"/>
<evidence type="ECO:0000313" key="3">
    <source>
        <dbReference type="EMBL" id="SFB84739.1"/>
    </source>
</evidence>
<dbReference type="EMBL" id="FOLD01000002">
    <property type="protein sequence ID" value="SFB84739.1"/>
    <property type="molecule type" value="Genomic_DNA"/>
</dbReference>
<protein>
    <submittedName>
        <fullName evidence="3">Uncharacterized protein</fullName>
    </submittedName>
</protein>
<keyword evidence="4" id="KW-1185">Reference proteome</keyword>
<proteinExistence type="predicted"/>
<feature type="transmembrane region" description="Helical" evidence="2">
    <location>
        <begin position="49"/>
        <end position="71"/>
    </location>
</feature>
<keyword evidence="2" id="KW-0472">Membrane</keyword>
<evidence type="ECO:0000256" key="1">
    <source>
        <dbReference type="SAM" id="MobiDB-lite"/>
    </source>
</evidence>
<sequence>MRPTDENQPASMRPNLMSPRRTSGEDSILAMLERDPARKRGSGRSAARLAWYGGGAAMALALVGALVWLAANNDGMRPNAQEMALAEAGKAAQQQPAGVALIQVAMAPPALELRRTSAAVIVDQAPPPDGVPPLRLLKPAPPKAAAPARVPAPDALPARPLAKTAAPPRPAPAPAPAAKQAARPAPAPARVKPVLAAKNTNRPGQAKAQRGTPPVKAADGAPDADVALISAVILHANGHAPEGSQMTELLCPNNACQSKPAQQ</sequence>
<dbReference type="Proteomes" id="UP000198639">
    <property type="component" value="Unassembled WGS sequence"/>
</dbReference>
<organism evidence="3 4">
    <name type="scientific">Massilia yuzhufengensis</name>
    <dbReference type="NCBI Taxonomy" id="1164594"/>
    <lineage>
        <taxon>Bacteria</taxon>
        <taxon>Pseudomonadati</taxon>
        <taxon>Pseudomonadota</taxon>
        <taxon>Betaproteobacteria</taxon>
        <taxon>Burkholderiales</taxon>
        <taxon>Oxalobacteraceae</taxon>
        <taxon>Telluria group</taxon>
        <taxon>Massilia</taxon>
    </lineage>
</organism>
<feature type="region of interest" description="Disordered" evidence="1">
    <location>
        <begin position="139"/>
        <end position="220"/>
    </location>
</feature>
<keyword evidence="2" id="KW-1133">Transmembrane helix</keyword>
<evidence type="ECO:0000256" key="2">
    <source>
        <dbReference type="SAM" id="Phobius"/>
    </source>
</evidence>
<name>A0A1I1EC56_9BURK</name>
<feature type="compositionally biased region" description="Low complexity" evidence="1">
    <location>
        <begin position="145"/>
        <end position="166"/>
    </location>
</feature>
<gene>
    <name evidence="3" type="ORF">SAMN05216204_10275</name>
</gene>
<feature type="region of interest" description="Disordered" evidence="1">
    <location>
        <begin position="1"/>
        <end position="27"/>
    </location>
</feature>
<feature type="compositionally biased region" description="Low complexity" evidence="1">
    <location>
        <begin position="176"/>
        <end position="198"/>
    </location>
</feature>
<dbReference type="STRING" id="1164594.SAMN05216204_10275"/>